<comment type="catalytic activity">
    <reaction evidence="9">
        <text>D-xylulose + ATP = D-xylulose 5-phosphate + ADP + H(+)</text>
        <dbReference type="Rhea" id="RHEA:10964"/>
        <dbReference type="ChEBI" id="CHEBI:15378"/>
        <dbReference type="ChEBI" id="CHEBI:17140"/>
        <dbReference type="ChEBI" id="CHEBI:30616"/>
        <dbReference type="ChEBI" id="CHEBI:57737"/>
        <dbReference type="ChEBI" id="CHEBI:456216"/>
        <dbReference type="EC" id="2.7.1.17"/>
    </reaction>
</comment>
<evidence type="ECO:0000256" key="9">
    <source>
        <dbReference type="RuleBase" id="RU364073"/>
    </source>
</evidence>
<dbReference type="InterPro" id="IPR018483">
    <property type="entry name" value="Carb_kinase_FGGY_CS"/>
</dbReference>
<organism evidence="12 13">
    <name type="scientific">Candidatus Merdiplasma excrementigallinarum</name>
    <dbReference type="NCBI Taxonomy" id="2840864"/>
    <lineage>
        <taxon>Bacteria</taxon>
        <taxon>Bacillati</taxon>
        <taxon>Bacillota</taxon>
        <taxon>Clostridia</taxon>
        <taxon>Lachnospirales</taxon>
        <taxon>Lachnospiraceae</taxon>
        <taxon>Lachnospiraceae incertae sedis</taxon>
        <taxon>Candidatus Merdiplasma</taxon>
    </lineage>
</organism>
<evidence type="ECO:0000259" key="11">
    <source>
        <dbReference type="Pfam" id="PF02782"/>
    </source>
</evidence>
<evidence type="ECO:0000259" key="10">
    <source>
        <dbReference type="Pfam" id="PF00370"/>
    </source>
</evidence>
<feature type="domain" description="Carbohydrate kinase FGGY N-terminal" evidence="10">
    <location>
        <begin position="4"/>
        <end position="247"/>
    </location>
</feature>
<dbReference type="PIRSF" id="PIRSF000538">
    <property type="entry name" value="GlpK"/>
    <property type="match status" value="1"/>
</dbReference>
<keyword evidence="2 9" id="KW-0859">Xylose metabolism</keyword>
<dbReference type="InterPro" id="IPR050406">
    <property type="entry name" value="FGGY_Carb_Kinase"/>
</dbReference>
<accession>A0A9D1T8E3</accession>
<dbReference type="Proteomes" id="UP000886889">
    <property type="component" value="Unassembled WGS sequence"/>
</dbReference>
<evidence type="ECO:0000256" key="4">
    <source>
        <dbReference type="ARBA" id="ARBA00022741"/>
    </source>
</evidence>
<proteinExistence type="inferred from homology"/>
<comment type="similarity">
    <text evidence="1 8">Belongs to the FGGY kinase family.</text>
</comment>
<sequence>MSSYLMGIDLGTSSTKTLIIDTAGRMAGIGNADYGIRIPHISWAEQDPEEWWEAVKSSIGQAMEKAGVSGSEIMGISFSGQMHGMVALDENKEPVCPAIIHLDQRSSEDLAEIRSLAGNLMQEELLNQPSAGMIISTIYWMKKHQRQVYDRIRYVMSAKDYISFRLCGEIGTEYTDAGATLAFSVKNYRWCTELFERLDIRKEIWAPVHRSFEIAGEVTARAAEETGLCPGTRIAYGAGDSMAALTGNGIIESGCITCNIGTASQLAAVADQPIFDPQMRIQTWCHTVPGRWVVQSGTLNGGSTLSWLRSRILKTDKSFAQLDMEAGKTPAGADGLYFLPYLSGERTPYNEPKAKGVYFGLSMMHEQGHVVRATMEGILFNLKECLCILDAMSVKREKLIASGGAARGVTWKQIQADMLDMPVYSTNIREEACHGAAILAGVGVGVYKDIKEACQATITMSDKVVEPIRENVKIYNEKQSVFHDLFYSVRDLYPRIV</sequence>
<reference evidence="12" key="1">
    <citation type="submission" date="2020-10" db="EMBL/GenBank/DDBJ databases">
        <authorList>
            <person name="Gilroy R."/>
        </authorList>
    </citation>
    <scope>NUCLEOTIDE SEQUENCE</scope>
    <source>
        <strain evidence="12">ChiBcec6-7307</strain>
    </source>
</reference>
<protein>
    <recommendedName>
        <fullName evidence="9">Xylulose kinase</fullName>
        <shortName evidence="9">Xylulokinase</shortName>
        <ecNumber evidence="9">2.7.1.17</ecNumber>
    </recommendedName>
</protein>
<keyword evidence="5 8" id="KW-0418">Kinase</keyword>
<dbReference type="Pfam" id="PF00370">
    <property type="entry name" value="FGGY_N"/>
    <property type="match status" value="1"/>
</dbReference>
<dbReference type="InterPro" id="IPR043129">
    <property type="entry name" value="ATPase_NBD"/>
</dbReference>
<gene>
    <name evidence="9 12" type="primary">xylB</name>
    <name evidence="12" type="ORF">IAC80_05515</name>
</gene>
<dbReference type="EMBL" id="DVOS01000046">
    <property type="protein sequence ID" value="HIV23381.1"/>
    <property type="molecule type" value="Genomic_DNA"/>
</dbReference>
<dbReference type="PANTHER" id="PTHR43095">
    <property type="entry name" value="SUGAR KINASE"/>
    <property type="match status" value="1"/>
</dbReference>
<keyword evidence="6 9" id="KW-0067">ATP-binding</keyword>
<keyword evidence="4 9" id="KW-0547">Nucleotide-binding</keyword>
<dbReference type="Gene3D" id="3.30.420.40">
    <property type="match status" value="2"/>
</dbReference>
<dbReference type="EC" id="2.7.1.17" evidence="9"/>
<dbReference type="Pfam" id="PF02782">
    <property type="entry name" value="FGGY_C"/>
    <property type="match status" value="1"/>
</dbReference>
<dbReference type="PANTHER" id="PTHR43095:SF5">
    <property type="entry name" value="XYLULOSE KINASE"/>
    <property type="match status" value="1"/>
</dbReference>
<evidence type="ECO:0000313" key="12">
    <source>
        <dbReference type="EMBL" id="HIV23381.1"/>
    </source>
</evidence>
<dbReference type="InterPro" id="IPR006000">
    <property type="entry name" value="Xylulokinase"/>
</dbReference>
<dbReference type="InterPro" id="IPR018485">
    <property type="entry name" value="FGGY_C"/>
</dbReference>
<evidence type="ECO:0000256" key="5">
    <source>
        <dbReference type="ARBA" id="ARBA00022777"/>
    </source>
</evidence>
<reference evidence="12" key="2">
    <citation type="journal article" date="2021" name="PeerJ">
        <title>Extensive microbial diversity within the chicken gut microbiome revealed by metagenomics and culture.</title>
        <authorList>
            <person name="Gilroy R."/>
            <person name="Ravi A."/>
            <person name="Getino M."/>
            <person name="Pursley I."/>
            <person name="Horton D.L."/>
            <person name="Alikhan N.F."/>
            <person name="Baker D."/>
            <person name="Gharbi K."/>
            <person name="Hall N."/>
            <person name="Watson M."/>
            <person name="Adriaenssens E.M."/>
            <person name="Foster-Nyarko E."/>
            <person name="Jarju S."/>
            <person name="Secka A."/>
            <person name="Antonio M."/>
            <person name="Oren A."/>
            <person name="Chaudhuri R.R."/>
            <person name="La Ragione R."/>
            <person name="Hildebrand F."/>
            <person name="Pallen M.J."/>
        </authorList>
    </citation>
    <scope>NUCLEOTIDE SEQUENCE</scope>
    <source>
        <strain evidence="12">ChiBcec6-7307</strain>
    </source>
</reference>
<dbReference type="AlphaFoldDB" id="A0A9D1T8E3"/>
<dbReference type="GO" id="GO:0004856">
    <property type="term" value="F:D-xylulokinase activity"/>
    <property type="evidence" value="ECO:0007669"/>
    <property type="project" value="UniProtKB-EC"/>
</dbReference>
<evidence type="ECO:0000256" key="6">
    <source>
        <dbReference type="ARBA" id="ARBA00022840"/>
    </source>
</evidence>
<keyword evidence="7 9" id="KW-0119">Carbohydrate metabolism</keyword>
<dbReference type="GO" id="GO:0042732">
    <property type="term" value="P:D-xylose metabolic process"/>
    <property type="evidence" value="ECO:0007669"/>
    <property type="project" value="UniProtKB-KW"/>
</dbReference>
<dbReference type="GO" id="GO:0005997">
    <property type="term" value="P:xylulose metabolic process"/>
    <property type="evidence" value="ECO:0007669"/>
    <property type="project" value="InterPro"/>
</dbReference>
<dbReference type="PROSITE" id="PS00445">
    <property type="entry name" value="FGGY_KINASES_2"/>
    <property type="match status" value="1"/>
</dbReference>
<dbReference type="NCBIfam" id="TIGR01312">
    <property type="entry name" value="XylB"/>
    <property type="match status" value="1"/>
</dbReference>
<name>A0A9D1T8E3_9FIRM</name>
<keyword evidence="3 8" id="KW-0808">Transferase</keyword>
<evidence type="ECO:0000313" key="13">
    <source>
        <dbReference type="Proteomes" id="UP000886889"/>
    </source>
</evidence>
<evidence type="ECO:0000256" key="1">
    <source>
        <dbReference type="ARBA" id="ARBA00009156"/>
    </source>
</evidence>
<evidence type="ECO:0000256" key="3">
    <source>
        <dbReference type="ARBA" id="ARBA00022679"/>
    </source>
</evidence>
<dbReference type="GO" id="GO:0005524">
    <property type="term" value="F:ATP binding"/>
    <property type="evidence" value="ECO:0007669"/>
    <property type="project" value="UniProtKB-KW"/>
</dbReference>
<dbReference type="CDD" id="cd07808">
    <property type="entry name" value="ASKHA_NBD_FGGY_EcXK-like"/>
    <property type="match status" value="1"/>
</dbReference>
<evidence type="ECO:0000256" key="7">
    <source>
        <dbReference type="ARBA" id="ARBA00023277"/>
    </source>
</evidence>
<comment type="caution">
    <text evidence="12">The sequence shown here is derived from an EMBL/GenBank/DDBJ whole genome shotgun (WGS) entry which is preliminary data.</text>
</comment>
<dbReference type="InterPro" id="IPR018484">
    <property type="entry name" value="FGGY_N"/>
</dbReference>
<dbReference type="SUPFAM" id="SSF53067">
    <property type="entry name" value="Actin-like ATPase domain"/>
    <property type="match status" value="2"/>
</dbReference>
<feature type="domain" description="Carbohydrate kinase FGGY C-terminal" evidence="11">
    <location>
        <begin position="258"/>
        <end position="442"/>
    </location>
</feature>
<evidence type="ECO:0000256" key="2">
    <source>
        <dbReference type="ARBA" id="ARBA00022629"/>
    </source>
</evidence>
<evidence type="ECO:0000256" key="8">
    <source>
        <dbReference type="RuleBase" id="RU003733"/>
    </source>
</evidence>
<dbReference type="InterPro" id="IPR000577">
    <property type="entry name" value="Carb_kinase_FGGY"/>
</dbReference>